<evidence type="ECO:0008006" key="3">
    <source>
        <dbReference type="Google" id="ProtNLM"/>
    </source>
</evidence>
<evidence type="ECO:0000313" key="1">
    <source>
        <dbReference type="EMBL" id="KIV96883.1"/>
    </source>
</evidence>
<dbReference type="GeneID" id="27318542"/>
<dbReference type="SUPFAM" id="SSF51735">
    <property type="entry name" value="NAD(P)-binding Rossmann-fold domains"/>
    <property type="match status" value="1"/>
</dbReference>
<dbReference type="InterPro" id="IPR036291">
    <property type="entry name" value="NAD(P)-bd_dom_sf"/>
</dbReference>
<keyword evidence="2" id="KW-1185">Reference proteome</keyword>
<dbReference type="OrthoDB" id="5399006at2759"/>
<organism evidence="1 2">
    <name type="scientific">Exophiala mesophila</name>
    <name type="common">Black yeast-like fungus</name>
    <dbReference type="NCBI Taxonomy" id="212818"/>
    <lineage>
        <taxon>Eukaryota</taxon>
        <taxon>Fungi</taxon>
        <taxon>Dikarya</taxon>
        <taxon>Ascomycota</taxon>
        <taxon>Pezizomycotina</taxon>
        <taxon>Eurotiomycetes</taxon>
        <taxon>Chaetothyriomycetidae</taxon>
        <taxon>Chaetothyriales</taxon>
        <taxon>Herpotrichiellaceae</taxon>
        <taxon>Exophiala</taxon>
    </lineage>
</organism>
<dbReference type="PANTHER" id="PTHR43431">
    <property type="entry name" value="OXIDOREDUCTASE, SHORT CHAIN DEHYDROGENASE/REDUCTASE FAMILY (AFU_ORTHOLOGUE AFUA_5G14000)"/>
    <property type="match status" value="1"/>
</dbReference>
<sequence length="249" mass="26494">MPPKPYAIIAGVGAGTGAAVAKRFAKAYSVVLLSRSTDSFSALEKEINDSGGDAVGIATDVVDENGVANALKIVDERFGRDAICTAAIFNAAGKLAVKPFLELTTDAFLAPLDVNVKGGFHFSQAILPRLLRTAESSKTTTYPPTLIFTGATASLKASANFSSFAVSKFATRALVQSLAREFGPKGVHVSHAIIDGIIDTPATKDYMKDAGPDAKIDPETIAETYWYLHTQPKSGFTHELEIRPSSERW</sequence>
<gene>
    <name evidence="1" type="ORF">PV10_00697</name>
</gene>
<dbReference type="Pfam" id="PF00106">
    <property type="entry name" value="adh_short"/>
    <property type="match status" value="1"/>
</dbReference>
<dbReference type="PRINTS" id="PR00081">
    <property type="entry name" value="GDHRDH"/>
</dbReference>
<name>A0A0D2AD93_EXOME</name>
<dbReference type="Gene3D" id="3.40.50.720">
    <property type="entry name" value="NAD(P)-binding Rossmann-like Domain"/>
    <property type="match status" value="1"/>
</dbReference>
<dbReference type="EMBL" id="KN847520">
    <property type="protein sequence ID" value="KIV96883.1"/>
    <property type="molecule type" value="Genomic_DNA"/>
</dbReference>
<dbReference type="AlphaFoldDB" id="A0A0D2AD93"/>
<accession>A0A0D2AD93</accession>
<dbReference type="STRING" id="212818.A0A0D2AD93"/>
<evidence type="ECO:0000313" key="2">
    <source>
        <dbReference type="Proteomes" id="UP000054302"/>
    </source>
</evidence>
<dbReference type="PANTHER" id="PTHR43431:SF7">
    <property type="entry name" value="OXIDOREDUCTASE, SHORT CHAIN DEHYDROGENASE_REDUCTASE FAMILY (AFU_ORTHOLOGUE AFUA_5G14000)"/>
    <property type="match status" value="1"/>
</dbReference>
<reference evidence="1 2" key="1">
    <citation type="submission" date="2015-01" db="EMBL/GenBank/DDBJ databases">
        <title>The Genome Sequence of Exophiala mesophila CBS40295.</title>
        <authorList>
            <consortium name="The Broad Institute Genomics Platform"/>
            <person name="Cuomo C."/>
            <person name="de Hoog S."/>
            <person name="Gorbushina A."/>
            <person name="Stielow B."/>
            <person name="Teixiera M."/>
            <person name="Abouelleil A."/>
            <person name="Chapman S.B."/>
            <person name="Priest M."/>
            <person name="Young S.K."/>
            <person name="Wortman J."/>
            <person name="Nusbaum C."/>
            <person name="Birren B."/>
        </authorList>
    </citation>
    <scope>NUCLEOTIDE SEQUENCE [LARGE SCALE GENOMIC DNA]</scope>
    <source>
        <strain evidence="1 2">CBS 40295</strain>
    </source>
</reference>
<dbReference type="HOGENOM" id="CLU_010194_17_0_1"/>
<dbReference type="OMA" id="MILTERW"/>
<dbReference type="VEuPathDB" id="FungiDB:PV10_00697"/>
<dbReference type="RefSeq" id="XP_016228457.1">
    <property type="nucleotide sequence ID" value="XM_016364808.1"/>
</dbReference>
<protein>
    <recommendedName>
        <fullName evidence="3">7-alpha-hydroxysteroid dehydrogenase</fullName>
    </recommendedName>
</protein>
<dbReference type="InterPro" id="IPR002347">
    <property type="entry name" value="SDR_fam"/>
</dbReference>
<dbReference type="Proteomes" id="UP000054302">
    <property type="component" value="Unassembled WGS sequence"/>
</dbReference>
<proteinExistence type="predicted"/>